<reference evidence="1" key="1">
    <citation type="journal article" date="2014" name="Front. Microbiol.">
        <title>High frequency of phylogenetically diverse reductive dehalogenase-homologous genes in deep subseafloor sedimentary metagenomes.</title>
        <authorList>
            <person name="Kawai M."/>
            <person name="Futagami T."/>
            <person name="Toyoda A."/>
            <person name="Takaki Y."/>
            <person name="Nishi S."/>
            <person name="Hori S."/>
            <person name="Arai W."/>
            <person name="Tsubouchi T."/>
            <person name="Morono Y."/>
            <person name="Uchiyama I."/>
            <person name="Ito T."/>
            <person name="Fujiyama A."/>
            <person name="Inagaki F."/>
            <person name="Takami H."/>
        </authorList>
    </citation>
    <scope>NUCLEOTIDE SEQUENCE</scope>
    <source>
        <strain evidence="1">Expedition CK06-06</strain>
    </source>
</reference>
<dbReference type="EMBL" id="BARW01030018">
    <property type="protein sequence ID" value="GAJ15244.1"/>
    <property type="molecule type" value="Genomic_DNA"/>
</dbReference>
<feature type="non-terminal residue" evidence="1">
    <location>
        <position position="1"/>
    </location>
</feature>
<gene>
    <name evidence="1" type="ORF">S12H4_48101</name>
</gene>
<sequence>LENPEGLPVKIIKFEPNIKYDIKEFEPFYLEQKETTLGTVNISKAKIKDWIKNIKDLKLPKDFSDILFLDPFLKNSFDGERPDLADQSRSGYSMALASFLCKDNTFTDDEIIKILILQPNGKLRDNTPEYLLRTLSKAKGGYAPVEIKTTKEPTNENKSMSIYELLESNIAEEEMIVGRGLIPKKFGFGLIGGLAKEGKTLLSLQFSLSLISGSHFLEEFPIPKKAKVYYIYHENTLTGLKKIIEKQLAR</sequence>
<organism evidence="1">
    <name type="scientific">marine sediment metagenome</name>
    <dbReference type="NCBI Taxonomy" id="412755"/>
    <lineage>
        <taxon>unclassified sequences</taxon>
        <taxon>metagenomes</taxon>
        <taxon>ecological metagenomes</taxon>
    </lineage>
</organism>
<evidence type="ECO:0000313" key="1">
    <source>
        <dbReference type="EMBL" id="GAJ15244.1"/>
    </source>
</evidence>
<feature type="non-terminal residue" evidence="1">
    <location>
        <position position="250"/>
    </location>
</feature>
<comment type="caution">
    <text evidence="1">The sequence shown here is derived from an EMBL/GenBank/DDBJ whole genome shotgun (WGS) entry which is preliminary data.</text>
</comment>
<dbReference type="InterPro" id="IPR027417">
    <property type="entry name" value="P-loop_NTPase"/>
</dbReference>
<accession>X1UCL1</accession>
<dbReference type="AlphaFoldDB" id="X1UCL1"/>
<protein>
    <submittedName>
        <fullName evidence="1">Uncharacterized protein</fullName>
    </submittedName>
</protein>
<name>X1UCL1_9ZZZZ</name>
<dbReference type="Gene3D" id="3.40.50.300">
    <property type="entry name" value="P-loop containing nucleotide triphosphate hydrolases"/>
    <property type="match status" value="1"/>
</dbReference>
<proteinExistence type="predicted"/>